<dbReference type="EMBL" id="JAKCXM010000042">
    <property type="protein sequence ID" value="KAJ0405617.1"/>
    <property type="molecule type" value="Genomic_DNA"/>
</dbReference>
<gene>
    <name evidence="2" type="ORF">P43SY_007718</name>
</gene>
<name>A0AAD5M5W6_PYTIN</name>
<dbReference type="PANTHER" id="PTHR37332:SF1">
    <property type="entry name" value="ELMO DOMAIN-CONTAINING PROTEIN"/>
    <property type="match status" value="1"/>
</dbReference>
<protein>
    <submittedName>
        <fullName evidence="2">Uncharacterized protein</fullName>
    </submittedName>
</protein>
<evidence type="ECO:0000313" key="3">
    <source>
        <dbReference type="Proteomes" id="UP001209570"/>
    </source>
</evidence>
<evidence type="ECO:0000313" key="2">
    <source>
        <dbReference type="EMBL" id="KAJ0405617.1"/>
    </source>
</evidence>
<keyword evidence="3" id="KW-1185">Reference proteome</keyword>
<feature type="region of interest" description="Disordered" evidence="1">
    <location>
        <begin position="1"/>
        <end position="53"/>
    </location>
</feature>
<dbReference type="PANTHER" id="PTHR37332">
    <property type="entry name" value="EXPRESSED PROTEIN"/>
    <property type="match status" value="1"/>
</dbReference>
<feature type="region of interest" description="Disordered" evidence="1">
    <location>
        <begin position="77"/>
        <end position="115"/>
    </location>
</feature>
<evidence type="ECO:0000256" key="1">
    <source>
        <dbReference type="SAM" id="MobiDB-lite"/>
    </source>
</evidence>
<sequence length="383" mass="41366">MDQSPQSPTPASDSAQSPPPVAVDDDVALHHRSISDDMPSPSGLPPPGKTFSAKASASSFASKLAFGGRKLLSPLTSAASGVKEKEGAQSPPTQSAGEAPKSAVPTRTGSSRGSLAGVVNGADTAVASAASAVTSSISSLFQATSSTLTSAMAVASPAGTAVSTGNSLDAAELEAMEAEQIAAQQRMQTLEELVQHRRSDWSYLKAMHEGTNYWLNVTLLREQQVLAHLGERNSIRRSVQFFYLGLGLGRLMSEVRHAQFLAMEGCQLLEELEFYFSSGTVQSMKLMVATNSTLHPPLHKMEDEALYSVQEPFRPTIFKCNQRPVFRRLLTPSIPFPLDYREVMLSLCDILALVYSKFVEDNSCSENVYLFQAIVRFDEKIKL</sequence>
<proteinExistence type="predicted"/>
<dbReference type="Proteomes" id="UP001209570">
    <property type="component" value="Unassembled WGS sequence"/>
</dbReference>
<reference evidence="2" key="1">
    <citation type="submission" date="2021-12" db="EMBL/GenBank/DDBJ databases">
        <title>Prjna785345.</title>
        <authorList>
            <person name="Rujirawat T."/>
            <person name="Krajaejun T."/>
        </authorList>
    </citation>
    <scope>NUCLEOTIDE SEQUENCE</scope>
    <source>
        <strain evidence="2">Pi057C3</strain>
    </source>
</reference>
<dbReference type="AlphaFoldDB" id="A0AAD5M5W6"/>
<comment type="caution">
    <text evidence="2">The sequence shown here is derived from an EMBL/GenBank/DDBJ whole genome shotgun (WGS) entry which is preliminary data.</text>
</comment>
<feature type="compositionally biased region" description="Polar residues" evidence="1">
    <location>
        <begin position="1"/>
        <end position="16"/>
    </location>
</feature>
<organism evidence="2 3">
    <name type="scientific">Pythium insidiosum</name>
    <name type="common">Pythiosis disease agent</name>
    <dbReference type="NCBI Taxonomy" id="114742"/>
    <lineage>
        <taxon>Eukaryota</taxon>
        <taxon>Sar</taxon>
        <taxon>Stramenopiles</taxon>
        <taxon>Oomycota</taxon>
        <taxon>Peronosporomycetes</taxon>
        <taxon>Pythiales</taxon>
        <taxon>Pythiaceae</taxon>
        <taxon>Pythium</taxon>
    </lineage>
</organism>
<accession>A0AAD5M5W6</accession>